<protein>
    <recommendedName>
        <fullName evidence="16 17">Protein E6</fullName>
    </recommendedName>
</protein>
<dbReference type="OrthoDB" id="27353at10239"/>
<evidence type="ECO:0000256" key="16">
    <source>
        <dbReference type="HAMAP-Rule" id="MF_04006"/>
    </source>
</evidence>
<keyword evidence="6 16" id="KW-0479">Metal-binding</keyword>
<dbReference type="Gene3D" id="3.30.240.40">
    <property type="entry name" value="E6 early regulatory protein"/>
    <property type="match status" value="2"/>
</dbReference>
<keyword evidence="15 16" id="KW-1119">Modulation of host cell apoptosis by virus</keyword>
<evidence type="ECO:0000256" key="17">
    <source>
        <dbReference type="RuleBase" id="RU363123"/>
    </source>
</evidence>
<dbReference type="GO" id="GO:0008270">
    <property type="term" value="F:zinc ion binding"/>
    <property type="evidence" value="ECO:0007669"/>
    <property type="project" value="UniProtKB-KW"/>
</dbReference>
<dbReference type="GO" id="GO:0006351">
    <property type="term" value="P:DNA-templated transcription"/>
    <property type="evidence" value="ECO:0007669"/>
    <property type="project" value="UniProtKB-UniRule"/>
</dbReference>
<keyword evidence="8 16" id="KW-0862">Zinc</keyword>
<comment type="function">
    <text evidence="16">Plays a major role in the induction and maintenance of cellular transformation. E6 associates with host UBE3A/E6-AP ubiquitin-protein ligase and modulates its activity. Protects host keratinocytes from apoptosis by mediating the degradation of host BAK1. May also inhibit host immune response.</text>
</comment>
<dbReference type="Pfam" id="PF00518">
    <property type="entry name" value="E6"/>
    <property type="match status" value="1"/>
</dbReference>
<dbReference type="GO" id="GO:0042025">
    <property type="term" value="C:host cell nucleus"/>
    <property type="evidence" value="ECO:0007669"/>
    <property type="project" value="UniProtKB-SubCell"/>
</dbReference>
<evidence type="ECO:0000256" key="6">
    <source>
        <dbReference type="ARBA" id="ARBA00022723"/>
    </source>
</evidence>
<evidence type="ECO:0000313" key="18">
    <source>
        <dbReference type="EMBL" id="ANZ90250.1"/>
    </source>
</evidence>
<evidence type="ECO:0000256" key="5">
    <source>
        <dbReference type="ARBA" id="ARBA00022632"/>
    </source>
</evidence>
<comment type="caution">
    <text evidence="16">Lacks conserved residue(s) required for the propagation of feature annotation.</text>
</comment>
<dbReference type="Proteomes" id="UP000108682">
    <property type="component" value="Segment"/>
</dbReference>
<keyword evidence="3 16" id="KW-1048">Host nucleus</keyword>
<dbReference type="GO" id="GO:0006355">
    <property type="term" value="P:regulation of DNA-templated transcription"/>
    <property type="evidence" value="ECO:0007669"/>
    <property type="project" value="UniProtKB-UniRule"/>
</dbReference>
<organism evidence="18 19">
    <name type="scientific">Bos taurus papillomavirus 19</name>
    <dbReference type="NCBI Taxonomy" id="1887217"/>
    <lineage>
        <taxon>Viruses</taxon>
        <taxon>Monodnaviria</taxon>
        <taxon>Shotokuvirae</taxon>
        <taxon>Cossaviricota</taxon>
        <taxon>Papovaviricetes</taxon>
        <taxon>Zurhausenvirales</taxon>
        <taxon>Papillomaviridae</taxon>
        <taxon>Firstpapillomavirinae</taxon>
        <taxon>Dyoxipapillomavirus</taxon>
        <taxon>Dyoxipapillomavirus 2</taxon>
    </lineage>
</organism>
<keyword evidence="5 16" id="KW-1090">Inhibition of host innate immune response by virus</keyword>
<evidence type="ECO:0000256" key="11">
    <source>
        <dbReference type="ARBA" id="ARBA00023159"/>
    </source>
</evidence>
<reference evidence="18 19" key="1">
    <citation type="submission" date="2016-01" db="EMBL/GenBank/DDBJ databases">
        <title>How many papillomavirus species can be undetected in fibropapillomas?</title>
        <authorList>
            <person name="Daudt C."/>
            <person name="Chaves da Silva F.R."/>
            <person name="Streck A.F."/>
            <person name="Weber M.N."/>
            <person name="Cibulski S.P."/>
            <person name="Canal C.W."/>
        </authorList>
    </citation>
    <scope>NUCLEOTIDE SEQUENCE [LARGE SCALE GENOMIC DNA]</scope>
</reference>
<accession>A0A1B2K209</accession>
<evidence type="ECO:0000256" key="3">
    <source>
        <dbReference type="ARBA" id="ARBA00022562"/>
    </source>
</evidence>
<keyword evidence="11 16" id="KW-0010">Activator</keyword>
<evidence type="ECO:0000256" key="4">
    <source>
        <dbReference type="ARBA" id="ARBA00022581"/>
    </source>
</evidence>
<proteinExistence type="inferred from homology"/>
<keyword evidence="7 16" id="KW-0863">Zinc-finger</keyword>
<dbReference type="EMBL" id="KU519394">
    <property type="protein sequence ID" value="ANZ90250.1"/>
    <property type="molecule type" value="Genomic_DNA"/>
</dbReference>
<dbReference type="GO" id="GO:0052170">
    <property type="term" value="P:symbiont-mediated suppression of host innate immune response"/>
    <property type="evidence" value="ECO:0007669"/>
    <property type="project" value="UniProtKB-KW"/>
</dbReference>
<evidence type="ECO:0000256" key="10">
    <source>
        <dbReference type="ARBA" id="ARBA00023125"/>
    </source>
</evidence>
<comment type="similarity">
    <text evidence="1 16 17">Belongs to the papillomaviridae E6 protein family.</text>
</comment>
<evidence type="ECO:0000256" key="2">
    <source>
        <dbReference type="ARBA" id="ARBA00022518"/>
    </source>
</evidence>
<dbReference type="GO" id="GO:0052150">
    <property type="term" value="P:symbiont-mediated perturbation of host apoptosis"/>
    <property type="evidence" value="ECO:0007669"/>
    <property type="project" value="UniProtKB-KW"/>
</dbReference>
<keyword evidence="9 16" id="KW-0805">Transcription regulation</keyword>
<keyword evidence="2 16" id="KW-0244">Early protein</keyword>
<dbReference type="GO" id="GO:0030430">
    <property type="term" value="C:host cell cytoplasm"/>
    <property type="evidence" value="ECO:0007669"/>
    <property type="project" value="UniProtKB-SubCell"/>
</dbReference>
<dbReference type="InterPro" id="IPR038575">
    <property type="entry name" value="E6_sf"/>
</dbReference>
<dbReference type="GeneID" id="28544403"/>
<keyword evidence="14 16" id="KW-0899">Viral immunoevasion</keyword>
<evidence type="ECO:0000256" key="12">
    <source>
        <dbReference type="ARBA" id="ARBA00023163"/>
    </source>
</evidence>
<comment type="subunit">
    <text evidence="16">Forms homodimers. Interacts with ubiquitin-protein ligase UBE3A/E6-AP; this interaction stimulates UBE3A ubiquitin activity. Interacts with host BAK1.</text>
</comment>
<dbReference type="RefSeq" id="YP_009272599.1">
    <property type="nucleotide sequence ID" value="NC_030799.1"/>
</dbReference>
<feature type="zinc finger region" evidence="16">
    <location>
        <begin position="98"/>
        <end position="134"/>
    </location>
</feature>
<evidence type="ECO:0000256" key="1">
    <source>
        <dbReference type="ARBA" id="ARBA00006346"/>
    </source>
</evidence>
<dbReference type="KEGG" id="vg:28544403"/>
<dbReference type="GO" id="GO:0039648">
    <property type="term" value="P:symbiont-mediated perturbation of host ubiquitin-like protein modification"/>
    <property type="evidence" value="ECO:0007669"/>
    <property type="project" value="UniProtKB-UniRule"/>
</dbReference>
<evidence type="ECO:0000256" key="7">
    <source>
        <dbReference type="ARBA" id="ARBA00022771"/>
    </source>
</evidence>
<keyword evidence="4 16" id="KW-0945">Host-virus interaction</keyword>
<dbReference type="InterPro" id="IPR001334">
    <property type="entry name" value="E6"/>
</dbReference>
<comment type="subcellular location">
    <subcellularLocation>
        <location evidence="16 17">Host cytoplasm</location>
    </subcellularLocation>
    <subcellularLocation>
        <location evidence="16 17">Host nucleus</location>
    </subcellularLocation>
</comment>
<dbReference type="SUPFAM" id="SSF161229">
    <property type="entry name" value="E6 C-terminal domain-like"/>
    <property type="match status" value="2"/>
</dbReference>
<keyword evidence="13 16" id="KW-1035">Host cytoplasm</keyword>
<evidence type="ECO:0000313" key="19">
    <source>
        <dbReference type="Proteomes" id="UP000108682"/>
    </source>
</evidence>
<name>A0A1B2K209_9PAPI</name>
<dbReference type="GO" id="GO:0039502">
    <property type="term" value="P:symbiont-mediated suppression of host type I interferon-mediated signaling pathway"/>
    <property type="evidence" value="ECO:0007669"/>
    <property type="project" value="UniProtKB-UniRule"/>
</dbReference>
<evidence type="ECO:0000256" key="8">
    <source>
        <dbReference type="ARBA" id="ARBA00022833"/>
    </source>
</evidence>
<evidence type="ECO:0000256" key="13">
    <source>
        <dbReference type="ARBA" id="ARBA00023200"/>
    </source>
</evidence>
<keyword evidence="12 16" id="KW-0804">Transcription</keyword>
<sequence length="146" mass="16692">MAAYPTLTALLKKTPYTRATLPISCVFCKQLLTVKDKELFVYKKLKLVIRDSEHYAACDQCIIASAKLDAAKYTQCTIEGDGVMLIARKSLDQLHMRCVNCAKYLSNNEKLECVVFKIPFHLIRNDWRGLCRNCLLVHHERGGGYY</sequence>
<evidence type="ECO:0000256" key="15">
    <source>
        <dbReference type="ARBA" id="ARBA00023323"/>
    </source>
</evidence>
<keyword evidence="10 16" id="KW-0238">DNA-binding</keyword>
<feature type="zinc finger region" evidence="16">
    <location>
        <begin position="25"/>
        <end position="61"/>
    </location>
</feature>
<evidence type="ECO:0000256" key="14">
    <source>
        <dbReference type="ARBA" id="ARBA00023280"/>
    </source>
</evidence>
<dbReference type="GO" id="GO:0003677">
    <property type="term" value="F:DNA binding"/>
    <property type="evidence" value="ECO:0007669"/>
    <property type="project" value="UniProtKB-UniRule"/>
</dbReference>
<keyword evidence="19" id="KW-1185">Reference proteome</keyword>
<dbReference type="HAMAP" id="MF_04006">
    <property type="entry name" value="HPV_E6"/>
    <property type="match status" value="1"/>
</dbReference>
<gene>
    <name evidence="16 18" type="primary">E6</name>
</gene>
<evidence type="ECO:0000256" key="9">
    <source>
        <dbReference type="ARBA" id="ARBA00023015"/>
    </source>
</evidence>